<gene>
    <name evidence="13" type="ORF">FVE85_3665</name>
</gene>
<evidence type="ECO:0000256" key="9">
    <source>
        <dbReference type="ARBA" id="ARBA00022989"/>
    </source>
</evidence>
<evidence type="ECO:0000256" key="11">
    <source>
        <dbReference type="ARBA" id="ARBA00023136"/>
    </source>
</evidence>
<keyword evidence="5" id="KW-0679">Respiratory chain</keyword>
<organism evidence="13 14">
    <name type="scientific">Porphyridium purpureum</name>
    <name type="common">Red alga</name>
    <name type="synonym">Porphyridium cruentum</name>
    <dbReference type="NCBI Taxonomy" id="35688"/>
    <lineage>
        <taxon>Eukaryota</taxon>
        <taxon>Rhodophyta</taxon>
        <taxon>Bangiophyceae</taxon>
        <taxon>Porphyridiales</taxon>
        <taxon>Porphyridiaceae</taxon>
        <taxon>Porphyridium</taxon>
    </lineage>
</organism>
<evidence type="ECO:0000313" key="14">
    <source>
        <dbReference type="Proteomes" id="UP000324585"/>
    </source>
</evidence>
<evidence type="ECO:0000256" key="1">
    <source>
        <dbReference type="ARBA" id="ARBA00003195"/>
    </source>
</evidence>
<evidence type="ECO:0000256" key="5">
    <source>
        <dbReference type="ARBA" id="ARBA00022660"/>
    </source>
</evidence>
<evidence type="ECO:0000313" key="13">
    <source>
        <dbReference type="EMBL" id="KAA8492227.1"/>
    </source>
</evidence>
<protein>
    <submittedName>
        <fullName evidence="13">Uncharacterized protein</fullName>
    </submittedName>
</protein>
<dbReference type="GO" id="GO:0022900">
    <property type="term" value="P:electron transport chain"/>
    <property type="evidence" value="ECO:0007669"/>
    <property type="project" value="InterPro"/>
</dbReference>
<keyword evidence="14" id="KW-1185">Reference proteome</keyword>
<comment type="subcellular location">
    <subcellularLocation>
        <location evidence="2">Mitochondrion inner membrane</location>
        <topology evidence="2">Single-pass membrane protein</topology>
        <orientation evidence="2">Matrix side</orientation>
    </subcellularLocation>
</comment>
<proteinExistence type="inferred from homology"/>
<evidence type="ECO:0000256" key="6">
    <source>
        <dbReference type="ARBA" id="ARBA00022692"/>
    </source>
</evidence>
<comment type="function">
    <text evidence="1">Accessory subunit of the mitochondrial membrane respiratory chain NADH dehydrogenase (Complex I), that is believed not to be involved in catalysis. Complex I functions in the transfer of electrons from NADH to the respiratory chain. The immediate electron acceptor for the enzyme is believed to be ubiquinone.</text>
</comment>
<evidence type="ECO:0000256" key="4">
    <source>
        <dbReference type="ARBA" id="ARBA00022448"/>
    </source>
</evidence>
<keyword evidence="11 12" id="KW-0472">Membrane</keyword>
<evidence type="ECO:0000256" key="10">
    <source>
        <dbReference type="ARBA" id="ARBA00023128"/>
    </source>
</evidence>
<dbReference type="Pfam" id="PF08122">
    <property type="entry name" value="NDUF_B12"/>
    <property type="match status" value="1"/>
</dbReference>
<comment type="caution">
    <text evidence="13">The sequence shown here is derived from an EMBL/GenBank/DDBJ whole genome shotgun (WGS) entry which is preliminary data.</text>
</comment>
<dbReference type="InterPro" id="IPR012576">
    <property type="entry name" value="NDUFB3"/>
</dbReference>
<evidence type="ECO:0000256" key="3">
    <source>
        <dbReference type="ARBA" id="ARBA00005667"/>
    </source>
</evidence>
<dbReference type="Proteomes" id="UP000324585">
    <property type="component" value="Unassembled WGS sequence"/>
</dbReference>
<comment type="similarity">
    <text evidence="3">Belongs to the complex I NDUFB3 subunit family.</text>
</comment>
<dbReference type="AlphaFoldDB" id="A0A5J4YP89"/>
<keyword evidence="10" id="KW-0496">Mitochondrion</keyword>
<keyword evidence="7" id="KW-0999">Mitochondrion inner membrane</keyword>
<dbReference type="EMBL" id="VRMN01000010">
    <property type="protein sequence ID" value="KAA8492227.1"/>
    <property type="molecule type" value="Genomic_DNA"/>
</dbReference>
<sequence length="76" mass="8500">MFAYKRQEWRKHPALSFRSNVKHMFTGFGTAAVLFGIYWGLEYTYYTNLYKKDAEAEAAATAAAAAPQISSSSTAH</sequence>
<name>A0A5J4YP89_PORPP</name>
<evidence type="ECO:0000256" key="7">
    <source>
        <dbReference type="ARBA" id="ARBA00022792"/>
    </source>
</evidence>
<keyword evidence="9 12" id="KW-1133">Transmembrane helix</keyword>
<evidence type="ECO:0000256" key="8">
    <source>
        <dbReference type="ARBA" id="ARBA00022982"/>
    </source>
</evidence>
<keyword evidence="8" id="KW-0249">Electron transport</keyword>
<reference evidence="14" key="1">
    <citation type="journal article" date="2019" name="Nat. Commun.">
        <title>Expansion of phycobilisome linker gene families in mesophilic red algae.</title>
        <authorList>
            <person name="Lee J."/>
            <person name="Kim D."/>
            <person name="Bhattacharya D."/>
            <person name="Yoon H.S."/>
        </authorList>
    </citation>
    <scope>NUCLEOTIDE SEQUENCE [LARGE SCALE GENOMIC DNA]</scope>
    <source>
        <strain evidence="14">CCMP 1328</strain>
    </source>
</reference>
<accession>A0A5J4YP89</accession>
<evidence type="ECO:0000256" key="2">
    <source>
        <dbReference type="ARBA" id="ARBA00004298"/>
    </source>
</evidence>
<keyword evidence="4" id="KW-0813">Transport</keyword>
<feature type="transmembrane region" description="Helical" evidence="12">
    <location>
        <begin position="21"/>
        <end position="41"/>
    </location>
</feature>
<evidence type="ECO:0000256" key="12">
    <source>
        <dbReference type="SAM" id="Phobius"/>
    </source>
</evidence>
<keyword evidence="6 12" id="KW-0812">Transmembrane</keyword>
<dbReference type="GO" id="GO:0005743">
    <property type="term" value="C:mitochondrial inner membrane"/>
    <property type="evidence" value="ECO:0007669"/>
    <property type="project" value="UniProtKB-SubCell"/>
</dbReference>